<proteinExistence type="predicted"/>
<gene>
    <name evidence="2" type="ORF">IPJ27_22350</name>
</gene>
<protein>
    <submittedName>
        <fullName evidence="2">Uncharacterized protein</fullName>
    </submittedName>
</protein>
<feature type="region of interest" description="Disordered" evidence="1">
    <location>
        <begin position="1"/>
        <end position="28"/>
    </location>
</feature>
<reference evidence="2 3" key="1">
    <citation type="submission" date="2020-10" db="EMBL/GenBank/DDBJ databases">
        <title>Connecting structure to function with the recovery of over 1000 high-quality activated sludge metagenome-assembled genomes encoding full-length rRNA genes using long-read sequencing.</title>
        <authorList>
            <person name="Singleton C.M."/>
            <person name="Petriglieri F."/>
            <person name="Kristensen J.M."/>
            <person name="Kirkegaard R.H."/>
            <person name="Michaelsen T.Y."/>
            <person name="Andersen M.H."/>
            <person name="Karst S.M."/>
            <person name="Dueholm M.S."/>
            <person name="Nielsen P.H."/>
            <person name="Albertsen M."/>
        </authorList>
    </citation>
    <scope>NUCLEOTIDE SEQUENCE [LARGE SCALE GENOMIC DNA]</scope>
    <source>
        <strain evidence="2">EsbW_18-Q3-R4-48_BATAC.285</strain>
    </source>
</reference>
<name>A0A935UJ00_9PROT</name>
<evidence type="ECO:0000313" key="2">
    <source>
        <dbReference type="EMBL" id="MBK7677274.1"/>
    </source>
</evidence>
<feature type="compositionally biased region" description="Basic and acidic residues" evidence="1">
    <location>
        <begin position="1"/>
        <end position="11"/>
    </location>
</feature>
<dbReference type="AlphaFoldDB" id="A0A935UJ00"/>
<dbReference type="EMBL" id="JADJMH010000034">
    <property type="protein sequence ID" value="MBK7677274.1"/>
    <property type="molecule type" value="Genomic_DNA"/>
</dbReference>
<comment type="caution">
    <text evidence="2">The sequence shown here is derived from an EMBL/GenBank/DDBJ whole genome shotgun (WGS) entry which is preliminary data.</text>
</comment>
<sequence length="72" mass="7953">MHEQRGPDRRQSSSGPPAGMAERRCGAERRTLHVTGESIAEIETRLAMLARRGRPNSNDNGSGWDKLIIPVD</sequence>
<dbReference type="Proteomes" id="UP000697998">
    <property type="component" value="Unassembled WGS sequence"/>
</dbReference>
<organism evidence="2 3">
    <name type="scientific">Candidatus Accumulibacter proximus</name>
    <dbReference type="NCBI Taxonomy" id="2954385"/>
    <lineage>
        <taxon>Bacteria</taxon>
        <taxon>Pseudomonadati</taxon>
        <taxon>Pseudomonadota</taxon>
        <taxon>Betaproteobacteria</taxon>
        <taxon>Candidatus Accumulibacter</taxon>
    </lineage>
</organism>
<evidence type="ECO:0000256" key="1">
    <source>
        <dbReference type="SAM" id="MobiDB-lite"/>
    </source>
</evidence>
<evidence type="ECO:0000313" key="3">
    <source>
        <dbReference type="Proteomes" id="UP000697998"/>
    </source>
</evidence>
<accession>A0A935UJ00</accession>
<feature type="region of interest" description="Disordered" evidence="1">
    <location>
        <begin position="52"/>
        <end position="72"/>
    </location>
</feature>